<dbReference type="InterPro" id="IPR018617">
    <property type="entry name" value="Ima1_N"/>
</dbReference>
<feature type="transmembrane region" description="Helical" evidence="8">
    <location>
        <begin position="294"/>
        <end position="314"/>
    </location>
</feature>
<dbReference type="GO" id="GO:0005637">
    <property type="term" value="C:nuclear inner membrane"/>
    <property type="evidence" value="ECO:0007669"/>
    <property type="project" value="UniProtKB-SubCell"/>
</dbReference>
<dbReference type="EMBL" id="OU900098">
    <property type="protein sequence ID" value="CAG9862391.1"/>
    <property type="molecule type" value="Genomic_DNA"/>
</dbReference>
<dbReference type="GO" id="GO:0051015">
    <property type="term" value="F:actin filament binding"/>
    <property type="evidence" value="ECO:0007669"/>
    <property type="project" value="TreeGrafter"/>
</dbReference>
<reference evidence="10" key="1">
    <citation type="submission" date="2022-01" db="EMBL/GenBank/DDBJ databases">
        <authorList>
            <person name="King R."/>
        </authorList>
    </citation>
    <scope>NUCLEOTIDE SEQUENCE</scope>
</reference>
<comment type="similarity">
    <text evidence="2">Belongs to the TMEM201 family.</text>
</comment>
<sequence length="652" mass="74551">MNLFLETLVIVGFWLAAFLLAFLVILNLYLIKRNGFYISVNCWFCNKWSKVRYESRNSFECPVCLQYNGFKPDGSYNKVIEAQHETSFVKYSHRNIETYDNGLCTYCNNNQQLKIHQLAKFAPIREENYDLEIEHFKKQLEKVYKLCKKCNKVLKSKIDQQHSWLFGKRLKDIRRKGASLLTNKQKSNNFLGFLRHILIIISITILCHILNIRIVYPNLHLVQNMQTNVFIPYETIFVNFSNVLHNNFEQLKKNVGFLKMYLPSSIHIQANTITVLSLIGWLLDLILSMGQKRYILWKAIGQISWFLLLSTFSITLNDTFAAYISSIKLMVTLTLLYYYFWIVPTDSTKTKDCQFKKLAKHNSHAESFEEETDEDAAQSFNASCQSKATAPRTTRVSPIHRPYSPMEQDLIPNTARSATSTSDLYRNSSNISSDLNSSLDNLHLGHNSLRCSSPNYSVKRSILSPAKLGNVTQNPWTAGGFWKNDATVFPANIPSTNLSRSSSQSSGFGSTLDNLNNHPFSSLPASREPSINGEADRVSILSEPAYHFTPINANNTSPNSSLLYYKAENNTFYPVLNQNSMLFIQNGVPQQGFCNNSIRSFDVRSTNSHASFFEKANADAGRVKSADLFNEKPISPLFKNLHLKENFRKPRF</sequence>
<dbReference type="AlphaFoldDB" id="A0A9N9TXF5"/>
<evidence type="ECO:0000256" key="6">
    <source>
        <dbReference type="ARBA" id="ARBA00023242"/>
    </source>
</evidence>
<dbReference type="PANTHER" id="PTHR28646:SF1">
    <property type="entry name" value="TRANSMEMBRANE PROTEIN 201"/>
    <property type="match status" value="1"/>
</dbReference>
<feature type="transmembrane region" description="Helical" evidence="8">
    <location>
        <begin position="320"/>
        <end position="341"/>
    </location>
</feature>
<feature type="domain" description="Ima1 N-terminal" evidence="9">
    <location>
        <begin position="40"/>
        <end position="152"/>
    </location>
</feature>
<dbReference type="PANTHER" id="PTHR28646">
    <property type="entry name" value="TRANSMEMBRANE PROTEIN 201"/>
    <property type="match status" value="1"/>
</dbReference>
<evidence type="ECO:0000256" key="2">
    <source>
        <dbReference type="ARBA" id="ARBA00007600"/>
    </source>
</evidence>
<evidence type="ECO:0000256" key="7">
    <source>
        <dbReference type="SAM" id="MobiDB-lite"/>
    </source>
</evidence>
<keyword evidence="11" id="KW-1185">Reference proteome</keyword>
<comment type="subcellular location">
    <subcellularLocation>
        <location evidence="1">Nucleus inner membrane</location>
        <topology evidence="1">Multi-pass membrane protein</topology>
    </subcellularLocation>
</comment>
<feature type="compositionally biased region" description="Polar residues" evidence="7">
    <location>
        <begin position="379"/>
        <end position="396"/>
    </location>
</feature>
<gene>
    <name evidence="10" type="ORF">PHYEVI_LOCUS8706</name>
</gene>
<evidence type="ECO:0000256" key="1">
    <source>
        <dbReference type="ARBA" id="ARBA00004473"/>
    </source>
</evidence>
<evidence type="ECO:0000256" key="3">
    <source>
        <dbReference type="ARBA" id="ARBA00022692"/>
    </source>
</evidence>
<accession>A0A9N9TXF5</accession>
<evidence type="ECO:0000313" key="10">
    <source>
        <dbReference type="EMBL" id="CAG9862391.1"/>
    </source>
</evidence>
<proteinExistence type="inferred from homology"/>
<dbReference type="Proteomes" id="UP001153712">
    <property type="component" value="Chromosome 5"/>
</dbReference>
<dbReference type="GO" id="GO:0030473">
    <property type="term" value="P:nuclear migration along microtubule"/>
    <property type="evidence" value="ECO:0007669"/>
    <property type="project" value="TreeGrafter"/>
</dbReference>
<evidence type="ECO:0000256" key="8">
    <source>
        <dbReference type="SAM" id="Phobius"/>
    </source>
</evidence>
<dbReference type="OrthoDB" id="5966927at2759"/>
<name>A0A9N9TXF5_PHYSR</name>
<feature type="transmembrane region" description="Helical" evidence="8">
    <location>
        <begin position="266"/>
        <end position="287"/>
    </location>
</feature>
<keyword evidence="3 8" id="KW-0812">Transmembrane</keyword>
<protein>
    <recommendedName>
        <fullName evidence="9">Ima1 N-terminal domain-containing protein</fullName>
    </recommendedName>
</protein>
<evidence type="ECO:0000256" key="4">
    <source>
        <dbReference type="ARBA" id="ARBA00022989"/>
    </source>
</evidence>
<evidence type="ECO:0000256" key="5">
    <source>
        <dbReference type="ARBA" id="ARBA00023136"/>
    </source>
</evidence>
<evidence type="ECO:0000313" key="11">
    <source>
        <dbReference type="Proteomes" id="UP001153712"/>
    </source>
</evidence>
<keyword evidence="4 8" id="KW-1133">Transmembrane helix</keyword>
<organism evidence="10 11">
    <name type="scientific">Phyllotreta striolata</name>
    <name type="common">Striped flea beetle</name>
    <name type="synonym">Crioceris striolata</name>
    <dbReference type="NCBI Taxonomy" id="444603"/>
    <lineage>
        <taxon>Eukaryota</taxon>
        <taxon>Metazoa</taxon>
        <taxon>Ecdysozoa</taxon>
        <taxon>Arthropoda</taxon>
        <taxon>Hexapoda</taxon>
        <taxon>Insecta</taxon>
        <taxon>Pterygota</taxon>
        <taxon>Neoptera</taxon>
        <taxon>Endopterygota</taxon>
        <taxon>Coleoptera</taxon>
        <taxon>Polyphaga</taxon>
        <taxon>Cucujiformia</taxon>
        <taxon>Chrysomeloidea</taxon>
        <taxon>Chrysomelidae</taxon>
        <taxon>Galerucinae</taxon>
        <taxon>Alticini</taxon>
        <taxon>Phyllotreta</taxon>
    </lineage>
</organism>
<dbReference type="GO" id="GO:0005521">
    <property type="term" value="F:lamin binding"/>
    <property type="evidence" value="ECO:0007669"/>
    <property type="project" value="TreeGrafter"/>
</dbReference>
<keyword evidence="5 8" id="KW-0472">Membrane</keyword>
<evidence type="ECO:0000259" key="9">
    <source>
        <dbReference type="Pfam" id="PF09779"/>
    </source>
</evidence>
<dbReference type="Pfam" id="PF09779">
    <property type="entry name" value="Ima1_N"/>
    <property type="match status" value="1"/>
</dbReference>
<feature type="region of interest" description="Disordered" evidence="7">
    <location>
        <begin position="379"/>
        <end position="407"/>
    </location>
</feature>
<keyword evidence="6" id="KW-0539">Nucleus</keyword>
<feature type="transmembrane region" description="Helical" evidence="8">
    <location>
        <begin position="12"/>
        <end position="31"/>
    </location>
</feature>
<feature type="transmembrane region" description="Helical" evidence="8">
    <location>
        <begin position="193"/>
        <end position="216"/>
    </location>
</feature>
<dbReference type="InterPro" id="IPR040041">
    <property type="entry name" value="TMEM201"/>
</dbReference>